<feature type="domain" description="RecC C-terminal" evidence="10">
    <location>
        <begin position="826"/>
        <end position="1039"/>
    </location>
</feature>
<evidence type="ECO:0000256" key="7">
    <source>
        <dbReference type="ARBA" id="ARBA00022840"/>
    </source>
</evidence>
<dbReference type="EMBL" id="UHIC01000001">
    <property type="protein sequence ID" value="SUO95854.1"/>
    <property type="molecule type" value="Genomic_DNA"/>
</dbReference>
<sequence>MLKFYQSPDLRVLADKLIEIECNQINNVFSRSTIVVPNLATRDWLEQRIARHVGISAHTDYPFWIEFERSLIEKVYEQLVPQAGASDFPLSDAVMRWTVFAYLNNHLDNILDDPNHPLFLTLQFLITTREKSHVTQRLWTYAKETARIFTAYLQMRPEWLSQWSRGKGGCLEDFLSPSITLPSWLIEHYRQVLVAQQFLWQVCFSEAYLKREKMFDIFSQAAQTQNLPKVVVPQRLFIFGVFSLNASILNFLEILSSDIEVYLFHHSLSNEYFSDIVDNHWLRSLPFAKQEEYSSGHPLVSRFGKTQRDIQRLLMQREWSENIEYLPFQPAKSDSLLSRLHADIRYMREEATLGAEPLLSVEDDSLRIHACHGLLRQLEVLRGELVRWLNADSERKLSDILVVMPNPDQYQDMIRSVFPANSDYDGYYLPARITGISTPEAENLWQSVVGIYTLWNSTFDSQTVCDWLLLKDTCAAYGISHEAMQSICEKLIAAGFRRGFDQQHLQSQIDHQDDDDRYTFLYALDRLVAAYTMPDAEIFNDEVVPAEPLSSNDLSALQVLCQFAMDIREAQTQLQQESPALEWIEKLKERLETQFSYAVNTSGYQSIVHLLRDLKYQLGERITLPLPFDFVLNTISDRLSSQQPSSEPSGVITIGRLSALQGLPYKLIVFLNADADVFPSRTYDKRYNLIEISTPRPGDNHREQDELGAFLALIVNAQESCWIFYNAVDPVDNEARLPAAPVHTLIEYLTEQLGHQKFIITHESDPFHPDSNAAHPAPLWYKVQKTRLEFQNKSSSQWVEIPFIANRLEWANSVQQQQGIPRQTQNFSQLLTAILKPASTYLKNKNINLLKNTASPVTIEPLELDGLENWQINQRLLSTLDDTQKYNHFLREPYLPMNQFGQAYGKQQREHLNERREKLLEMSHASGLTKTEPQQIHFENWVLNAELPISPDKPWINLSVSKAKSYHLVRFRLHHLLWQYSGAYQESIWGFSDKENPIILPAKTKQQAQSELQEWLAIWQILQEYPWIVPIELLWEVVKKPELIDKKIVDWLKMRRPNEDYKGIYIYDDKGAWNLLFKGYREEELQSILGASINQHSDLILPFLEDKILD</sequence>
<dbReference type="SUPFAM" id="SSF52540">
    <property type="entry name" value="P-loop containing nucleoside triphosphate hydrolases"/>
    <property type="match status" value="2"/>
</dbReference>
<evidence type="ECO:0000313" key="12">
    <source>
        <dbReference type="Proteomes" id="UP000254601"/>
    </source>
</evidence>
<protein>
    <submittedName>
        <fullName evidence="11">Exodeoxyribonuclease V gamma chain</fullName>
        <ecNumber evidence="11">3.1.11.5</ecNumber>
    </submittedName>
</protein>
<evidence type="ECO:0000256" key="5">
    <source>
        <dbReference type="ARBA" id="ARBA00022806"/>
    </source>
</evidence>
<dbReference type="GO" id="GO:0004386">
    <property type="term" value="F:helicase activity"/>
    <property type="evidence" value="ECO:0007669"/>
    <property type="project" value="UniProtKB-KW"/>
</dbReference>
<evidence type="ECO:0000313" key="11">
    <source>
        <dbReference type="EMBL" id="SUO95854.1"/>
    </source>
</evidence>
<dbReference type="GO" id="GO:0006281">
    <property type="term" value="P:DNA repair"/>
    <property type="evidence" value="ECO:0007669"/>
    <property type="project" value="UniProtKB-KW"/>
</dbReference>
<dbReference type="GO" id="GO:0005524">
    <property type="term" value="F:ATP binding"/>
    <property type="evidence" value="ECO:0007669"/>
    <property type="project" value="UniProtKB-KW"/>
</dbReference>
<dbReference type="Pfam" id="PF17946">
    <property type="entry name" value="RecC_C"/>
    <property type="match status" value="1"/>
</dbReference>
<dbReference type="InterPro" id="IPR013986">
    <property type="entry name" value="DExx_box_DNA_helicase_dom_sf"/>
</dbReference>
<organism evidence="11 12">
    <name type="scientific">Suttonella ornithocola</name>
    <dbReference type="NCBI Taxonomy" id="279832"/>
    <lineage>
        <taxon>Bacteria</taxon>
        <taxon>Pseudomonadati</taxon>
        <taxon>Pseudomonadota</taxon>
        <taxon>Gammaproteobacteria</taxon>
        <taxon>Cardiobacteriales</taxon>
        <taxon>Cardiobacteriaceae</taxon>
        <taxon>Suttonella</taxon>
    </lineage>
</organism>
<accession>A0A380MUJ3</accession>
<dbReference type="Gene3D" id="3.40.50.10930">
    <property type="match status" value="1"/>
</dbReference>
<dbReference type="InterPro" id="IPR027417">
    <property type="entry name" value="P-loop_NTPase"/>
</dbReference>
<dbReference type="GO" id="GO:0006310">
    <property type="term" value="P:DNA recombination"/>
    <property type="evidence" value="ECO:0007669"/>
    <property type="project" value="TreeGrafter"/>
</dbReference>
<keyword evidence="6" id="KW-0269">Exonuclease</keyword>
<keyword evidence="5" id="KW-0347">Helicase</keyword>
<evidence type="ECO:0000256" key="3">
    <source>
        <dbReference type="ARBA" id="ARBA00022763"/>
    </source>
</evidence>
<dbReference type="Proteomes" id="UP000254601">
    <property type="component" value="Unassembled WGS sequence"/>
</dbReference>
<dbReference type="GO" id="GO:0008854">
    <property type="term" value="F:exodeoxyribonuclease V activity"/>
    <property type="evidence" value="ECO:0007669"/>
    <property type="project" value="UniProtKB-EC"/>
</dbReference>
<keyword evidence="2" id="KW-0547">Nucleotide-binding</keyword>
<dbReference type="InterPro" id="IPR006697">
    <property type="entry name" value="RecC"/>
</dbReference>
<dbReference type="Gene3D" id="1.10.10.990">
    <property type="match status" value="1"/>
</dbReference>
<keyword evidence="12" id="KW-1185">Reference proteome</keyword>
<dbReference type="RefSeq" id="WP_072575631.1">
    <property type="nucleotide sequence ID" value="NZ_LWHB01000017.1"/>
</dbReference>
<proteinExistence type="predicted"/>
<dbReference type="EC" id="3.1.11.5" evidence="11"/>
<keyword evidence="7" id="KW-0067">ATP-binding</keyword>
<dbReference type="PANTHER" id="PTHR30591:SF1">
    <property type="entry name" value="RECBCD ENZYME SUBUNIT RECC"/>
    <property type="match status" value="1"/>
</dbReference>
<dbReference type="Gene3D" id="1.10.10.160">
    <property type="match status" value="1"/>
</dbReference>
<evidence type="ECO:0000256" key="6">
    <source>
        <dbReference type="ARBA" id="ARBA00022839"/>
    </source>
</evidence>
<gene>
    <name evidence="11" type="primary">recC</name>
    <name evidence="11" type="ORF">NCTC13337_01617</name>
</gene>
<name>A0A380MUJ3_9GAMM</name>
<dbReference type="PIRSF" id="PIRSF000980">
    <property type="entry name" value="RecC"/>
    <property type="match status" value="1"/>
</dbReference>
<reference evidence="11 12" key="1">
    <citation type="submission" date="2018-06" db="EMBL/GenBank/DDBJ databases">
        <authorList>
            <consortium name="Pathogen Informatics"/>
            <person name="Doyle S."/>
        </authorList>
    </citation>
    <scope>NUCLEOTIDE SEQUENCE [LARGE SCALE GENOMIC DNA]</scope>
    <source>
        <strain evidence="11 12">NCTC13337</strain>
    </source>
</reference>
<dbReference type="PANTHER" id="PTHR30591">
    <property type="entry name" value="RECBCD ENZYME SUBUNIT RECC"/>
    <property type="match status" value="1"/>
</dbReference>
<dbReference type="InterPro" id="IPR041500">
    <property type="entry name" value="RecC_C"/>
</dbReference>
<dbReference type="InterPro" id="IPR011335">
    <property type="entry name" value="Restrct_endonuc-II-like"/>
</dbReference>
<keyword evidence="8" id="KW-0238">DNA-binding</keyword>
<dbReference type="GO" id="GO:0003677">
    <property type="term" value="F:DNA binding"/>
    <property type="evidence" value="ECO:0007669"/>
    <property type="project" value="UniProtKB-KW"/>
</dbReference>
<dbReference type="GO" id="GO:0009338">
    <property type="term" value="C:exodeoxyribonuclease V complex"/>
    <property type="evidence" value="ECO:0007669"/>
    <property type="project" value="InterPro"/>
</dbReference>
<evidence type="ECO:0000259" key="10">
    <source>
        <dbReference type="Pfam" id="PF17946"/>
    </source>
</evidence>
<dbReference type="Pfam" id="PF04257">
    <property type="entry name" value="Exonuc_V_gamma"/>
    <property type="match status" value="1"/>
</dbReference>
<keyword evidence="9" id="KW-0234">DNA repair</keyword>
<keyword evidence="4 11" id="KW-0378">Hydrolase</keyword>
<dbReference type="OrthoDB" id="9762834at2"/>
<dbReference type="SUPFAM" id="SSF52980">
    <property type="entry name" value="Restriction endonuclease-like"/>
    <property type="match status" value="1"/>
</dbReference>
<evidence type="ECO:0000256" key="9">
    <source>
        <dbReference type="ARBA" id="ARBA00023204"/>
    </source>
</evidence>
<evidence type="ECO:0000256" key="4">
    <source>
        <dbReference type="ARBA" id="ARBA00022801"/>
    </source>
</evidence>
<keyword evidence="3" id="KW-0227">DNA damage</keyword>
<evidence type="ECO:0000256" key="8">
    <source>
        <dbReference type="ARBA" id="ARBA00023125"/>
    </source>
</evidence>
<evidence type="ECO:0000256" key="1">
    <source>
        <dbReference type="ARBA" id="ARBA00022722"/>
    </source>
</evidence>
<dbReference type="AlphaFoldDB" id="A0A380MUJ3"/>
<evidence type="ECO:0000256" key="2">
    <source>
        <dbReference type="ARBA" id="ARBA00022741"/>
    </source>
</evidence>
<dbReference type="Gene3D" id="3.40.50.300">
    <property type="entry name" value="P-loop containing nucleotide triphosphate hydrolases"/>
    <property type="match status" value="2"/>
</dbReference>
<keyword evidence="1" id="KW-0540">Nuclease</keyword>